<evidence type="ECO:0000256" key="1">
    <source>
        <dbReference type="ARBA" id="ARBA00023239"/>
    </source>
</evidence>
<comment type="similarity">
    <text evidence="2">Belongs to the terpene synthase family.</text>
</comment>
<evidence type="ECO:0000313" key="3">
    <source>
        <dbReference type="EMBL" id="MFF8275987.1"/>
    </source>
</evidence>
<dbReference type="SFLD" id="SFLDG01020">
    <property type="entry name" value="Terpene_Cyclase_Like_2"/>
    <property type="match status" value="1"/>
</dbReference>
<proteinExistence type="inferred from homology"/>
<dbReference type="Proteomes" id="UP001603013">
    <property type="component" value="Unassembled WGS sequence"/>
</dbReference>
<organism evidence="3 4">
    <name type="scientific">Streptomyces lateritius</name>
    <dbReference type="NCBI Taxonomy" id="67313"/>
    <lineage>
        <taxon>Bacteria</taxon>
        <taxon>Bacillati</taxon>
        <taxon>Actinomycetota</taxon>
        <taxon>Actinomycetes</taxon>
        <taxon>Kitasatosporales</taxon>
        <taxon>Streptomycetaceae</taxon>
        <taxon>Streptomyces</taxon>
    </lineage>
</organism>
<dbReference type="SFLD" id="SFLDS00005">
    <property type="entry name" value="Isoprenoid_Synthase_Type_I"/>
    <property type="match status" value="1"/>
</dbReference>
<dbReference type="InterPro" id="IPR034686">
    <property type="entry name" value="Terpene_cyclase-like_2"/>
</dbReference>
<dbReference type="Gene3D" id="1.10.600.10">
    <property type="entry name" value="Farnesyl Diphosphate Synthase"/>
    <property type="match status" value="1"/>
</dbReference>
<keyword evidence="2" id="KW-0460">Magnesium</keyword>
<keyword evidence="2" id="KW-0479">Metal-binding</keyword>
<sequence length="345" mass="38542">MTRLNSFTVADFHLPFGNSKHPQAARANVEATAWVVRHELVTDATEQFTGIGCGHLAGRVSGEVGYDRVLLLAEWMAWSFVLDDQHDHLIRTGDVAAWEPVAEAITTYVETGRVGSSSPRRNPLVNGFVDLCDRILGGMSETTAARYRAHVAMMLRSLDQEAGNREAPGRPSVEDYIVMRRHSSQLLPMMDMVEAGLGIDLPRRIHGLAAFQELIASAIDIISWGNDVFSLPKEYACGDHNNLVSLISFHERCSLSDAVRAVESRIQIRIEEYLAGKKHLFEVLDADGTTTPELRETVSRCVRSYEDWIIGTDLWQRYECTRYSDERFAAGLESAYTRPDLISVA</sequence>
<name>A0ABW6Y8S1_9ACTN</name>
<evidence type="ECO:0000256" key="2">
    <source>
        <dbReference type="RuleBase" id="RU366034"/>
    </source>
</evidence>
<dbReference type="PANTHER" id="PTHR35201">
    <property type="entry name" value="TERPENE SYNTHASE"/>
    <property type="match status" value="1"/>
</dbReference>
<keyword evidence="1 2" id="KW-0456">Lyase</keyword>
<gene>
    <name evidence="3" type="ORF">ACF05T_07710</name>
</gene>
<accession>A0ABW6Y8S1</accession>
<reference evidence="3 4" key="1">
    <citation type="submission" date="2024-10" db="EMBL/GenBank/DDBJ databases">
        <title>The Natural Products Discovery Center: Release of the First 8490 Sequenced Strains for Exploring Actinobacteria Biosynthetic Diversity.</title>
        <authorList>
            <person name="Kalkreuter E."/>
            <person name="Kautsar S.A."/>
            <person name="Yang D."/>
            <person name="Bader C.D."/>
            <person name="Teijaro C.N."/>
            <person name="Fluegel L."/>
            <person name="Davis C.M."/>
            <person name="Simpson J.R."/>
            <person name="Lauterbach L."/>
            <person name="Steele A.D."/>
            <person name="Gui C."/>
            <person name="Meng S."/>
            <person name="Li G."/>
            <person name="Viehrig K."/>
            <person name="Ye F."/>
            <person name="Su P."/>
            <person name="Kiefer A.F."/>
            <person name="Nichols A."/>
            <person name="Cepeda A.J."/>
            <person name="Yan W."/>
            <person name="Fan B."/>
            <person name="Jiang Y."/>
            <person name="Adhikari A."/>
            <person name="Zheng C.-J."/>
            <person name="Schuster L."/>
            <person name="Cowan T.M."/>
            <person name="Smanski M.J."/>
            <person name="Chevrette M.G."/>
            <person name="De Carvalho L.P.S."/>
            <person name="Shen B."/>
        </authorList>
    </citation>
    <scope>NUCLEOTIDE SEQUENCE [LARGE SCALE GENOMIC DNA]</scope>
    <source>
        <strain evidence="3 4">NPDC015755</strain>
    </source>
</reference>
<dbReference type="InterPro" id="IPR008949">
    <property type="entry name" value="Isoprenoid_synthase_dom_sf"/>
</dbReference>
<protein>
    <recommendedName>
        <fullName evidence="2">Terpene synthase</fullName>
        <ecNumber evidence="2">4.2.3.-</ecNumber>
    </recommendedName>
</protein>
<dbReference type="PANTHER" id="PTHR35201:SF4">
    <property type="entry name" value="BETA-PINACENE SYNTHASE-RELATED"/>
    <property type="match status" value="1"/>
</dbReference>
<dbReference type="EC" id="4.2.3.-" evidence="2"/>
<evidence type="ECO:0000313" key="4">
    <source>
        <dbReference type="Proteomes" id="UP001603013"/>
    </source>
</evidence>
<comment type="cofactor">
    <cofactor evidence="2">
        <name>Mg(2+)</name>
        <dbReference type="ChEBI" id="CHEBI:18420"/>
    </cofactor>
</comment>
<dbReference type="Pfam" id="PF19086">
    <property type="entry name" value="Terpene_syn_C_2"/>
    <property type="match status" value="1"/>
</dbReference>
<dbReference type="SUPFAM" id="SSF48576">
    <property type="entry name" value="Terpenoid synthases"/>
    <property type="match status" value="1"/>
</dbReference>
<dbReference type="RefSeq" id="WP_391933571.1">
    <property type="nucleotide sequence ID" value="NZ_JBIBSM010000003.1"/>
</dbReference>
<keyword evidence="4" id="KW-1185">Reference proteome</keyword>
<comment type="caution">
    <text evidence="3">The sequence shown here is derived from an EMBL/GenBank/DDBJ whole genome shotgun (WGS) entry which is preliminary data.</text>
</comment>
<dbReference type="EMBL" id="JBIBSM010000003">
    <property type="protein sequence ID" value="MFF8275987.1"/>
    <property type="molecule type" value="Genomic_DNA"/>
</dbReference>